<gene>
    <name evidence="2" type="ORF">VP01_5669g1</name>
</gene>
<dbReference type="AlphaFoldDB" id="A0A0L6UIW4"/>
<dbReference type="Pfam" id="PF13358">
    <property type="entry name" value="DDE_3"/>
    <property type="match status" value="1"/>
</dbReference>
<sequence>MSKLPGRQKVATLKTDARGSIINIIGAMYEKNGDILNQHFLLSFPSRSLSFQVNHYHGQSQDGWWGQVSAQNLVKESTKKINIEFLPKYSPFLNPIELSFNISKIEITHKEINSHSKLSEGIHQAISHKLTSGIGSKSFQHCQKFYSTHIQQITRKIIKDPENFVLFPSDNVS</sequence>
<proteinExistence type="predicted"/>
<dbReference type="VEuPathDB" id="FungiDB:VP01_5669g1"/>
<organism evidence="2 3">
    <name type="scientific">Puccinia sorghi</name>
    <dbReference type="NCBI Taxonomy" id="27349"/>
    <lineage>
        <taxon>Eukaryota</taxon>
        <taxon>Fungi</taxon>
        <taxon>Dikarya</taxon>
        <taxon>Basidiomycota</taxon>
        <taxon>Pucciniomycotina</taxon>
        <taxon>Pucciniomycetes</taxon>
        <taxon>Pucciniales</taxon>
        <taxon>Pucciniaceae</taxon>
        <taxon>Puccinia</taxon>
    </lineage>
</organism>
<protein>
    <recommendedName>
        <fullName evidence="1">Tc1-like transposase DDE domain-containing protein</fullName>
    </recommendedName>
</protein>
<accession>A0A0L6UIW4</accession>
<feature type="domain" description="Tc1-like transposase DDE" evidence="1">
    <location>
        <begin position="69"/>
        <end position="117"/>
    </location>
</feature>
<dbReference type="EMBL" id="LAVV01010906">
    <property type="protein sequence ID" value="KNZ48443.1"/>
    <property type="molecule type" value="Genomic_DNA"/>
</dbReference>
<dbReference type="Proteomes" id="UP000037035">
    <property type="component" value="Unassembled WGS sequence"/>
</dbReference>
<reference evidence="2 3" key="1">
    <citation type="submission" date="2015-08" db="EMBL/GenBank/DDBJ databases">
        <title>Next Generation Sequencing and Analysis of the Genome of Puccinia sorghi L Schw, the Causal Agent of Maize Common Rust.</title>
        <authorList>
            <person name="Rochi L."/>
            <person name="Burguener G."/>
            <person name="Darino M."/>
            <person name="Turjanski A."/>
            <person name="Kreff E."/>
            <person name="Dieguez M.J."/>
            <person name="Sacco F."/>
        </authorList>
    </citation>
    <scope>NUCLEOTIDE SEQUENCE [LARGE SCALE GENOMIC DNA]</scope>
    <source>
        <strain evidence="2 3">RO10H11247</strain>
    </source>
</reference>
<name>A0A0L6UIW4_9BASI</name>
<evidence type="ECO:0000313" key="3">
    <source>
        <dbReference type="Proteomes" id="UP000037035"/>
    </source>
</evidence>
<keyword evidence="3" id="KW-1185">Reference proteome</keyword>
<dbReference type="InterPro" id="IPR038717">
    <property type="entry name" value="Tc1-like_DDE_dom"/>
</dbReference>
<dbReference type="InterPro" id="IPR036397">
    <property type="entry name" value="RNaseH_sf"/>
</dbReference>
<dbReference type="GO" id="GO:0003676">
    <property type="term" value="F:nucleic acid binding"/>
    <property type="evidence" value="ECO:0007669"/>
    <property type="project" value="InterPro"/>
</dbReference>
<evidence type="ECO:0000313" key="2">
    <source>
        <dbReference type="EMBL" id="KNZ48443.1"/>
    </source>
</evidence>
<comment type="caution">
    <text evidence="2">The sequence shown here is derived from an EMBL/GenBank/DDBJ whole genome shotgun (WGS) entry which is preliminary data.</text>
</comment>
<evidence type="ECO:0000259" key="1">
    <source>
        <dbReference type="Pfam" id="PF13358"/>
    </source>
</evidence>
<dbReference type="Gene3D" id="3.30.420.10">
    <property type="entry name" value="Ribonuclease H-like superfamily/Ribonuclease H"/>
    <property type="match status" value="1"/>
</dbReference>